<comment type="caution">
    <text evidence="1">The sequence shown here is derived from an EMBL/GenBank/DDBJ whole genome shotgun (WGS) entry which is preliminary data.</text>
</comment>
<dbReference type="Proteomes" id="UP001529510">
    <property type="component" value="Unassembled WGS sequence"/>
</dbReference>
<proteinExistence type="predicted"/>
<name>A0ABD0RH96_CIRMR</name>
<accession>A0ABD0RH96</accession>
<evidence type="ECO:0000313" key="2">
    <source>
        <dbReference type="Proteomes" id="UP001529510"/>
    </source>
</evidence>
<dbReference type="EMBL" id="JAMKFB020000003">
    <property type="protein sequence ID" value="KAL0197918.1"/>
    <property type="molecule type" value="Genomic_DNA"/>
</dbReference>
<sequence length="87" mass="10153">MVPFEEVLFQVRKALQVSPILLHELLRELHEANVFSTQYYQSLYKDVFCNDGEDLARRLSLPIWQNWDISQGILDLALSKEEDLVSS</sequence>
<protein>
    <submittedName>
        <fullName evidence="1">Uncharacterized protein</fullName>
    </submittedName>
</protein>
<keyword evidence="2" id="KW-1185">Reference proteome</keyword>
<feature type="non-terminal residue" evidence="1">
    <location>
        <position position="87"/>
    </location>
</feature>
<reference evidence="1 2" key="1">
    <citation type="submission" date="2024-05" db="EMBL/GenBank/DDBJ databases">
        <title>Genome sequencing and assembly of Indian major carp, Cirrhinus mrigala (Hamilton, 1822).</title>
        <authorList>
            <person name="Mohindra V."/>
            <person name="Chowdhury L.M."/>
            <person name="Lal K."/>
            <person name="Jena J.K."/>
        </authorList>
    </citation>
    <scope>NUCLEOTIDE SEQUENCE [LARGE SCALE GENOMIC DNA]</scope>
    <source>
        <strain evidence="1">CM1030</strain>
        <tissue evidence="1">Blood</tissue>
    </source>
</reference>
<evidence type="ECO:0000313" key="1">
    <source>
        <dbReference type="EMBL" id="KAL0197918.1"/>
    </source>
</evidence>
<organism evidence="1 2">
    <name type="scientific">Cirrhinus mrigala</name>
    <name type="common">Mrigala</name>
    <dbReference type="NCBI Taxonomy" id="683832"/>
    <lineage>
        <taxon>Eukaryota</taxon>
        <taxon>Metazoa</taxon>
        <taxon>Chordata</taxon>
        <taxon>Craniata</taxon>
        <taxon>Vertebrata</taxon>
        <taxon>Euteleostomi</taxon>
        <taxon>Actinopterygii</taxon>
        <taxon>Neopterygii</taxon>
        <taxon>Teleostei</taxon>
        <taxon>Ostariophysi</taxon>
        <taxon>Cypriniformes</taxon>
        <taxon>Cyprinidae</taxon>
        <taxon>Labeoninae</taxon>
        <taxon>Labeonini</taxon>
        <taxon>Cirrhinus</taxon>
    </lineage>
</organism>
<gene>
    <name evidence="1" type="ORF">M9458_006458</name>
</gene>
<dbReference type="AlphaFoldDB" id="A0ABD0RH96"/>